<protein>
    <submittedName>
        <fullName evidence="2">Prepilin-type cleavage/methylation domain-containing protein</fullName>
    </submittedName>
</protein>
<dbReference type="InterPro" id="IPR045584">
    <property type="entry name" value="Pilin-like"/>
</dbReference>
<dbReference type="PROSITE" id="PS00409">
    <property type="entry name" value="PROKAR_NTER_METHYL"/>
    <property type="match status" value="1"/>
</dbReference>
<evidence type="ECO:0000313" key="2">
    <source>
        <dbReference type="EMBL" id="AWM39957.1"/>
    </source>
</evidence>
<dbReference type="Gene3D" id="3.30.700.10">
    <property type="entry name" value="Glycoprotein, Type 4 Pilin"/>
    <property type="match status" value="1"/>
</dbReference>
<feature type="domain" description="DUF1559" evidence="1">
    <location>
        <begin position="34"/>
        <end position="288"/>
    </location>
</feature>
<dbReference type="PANTHER" id="PTHR30093:SF2">
    <property type="entry name" value="TYPE II SECRETION SYSTEM PROTEIN H"/>
    <property type="match status" value="1"/>
</dbReference>
<dbReference type="Proteomes" id="UP000245802">
    <property type="component" value="Chromosome"/>
</dbReference>
<gene>
    <name evidence="2" type="ORF">C1280_25090</name>
</gene>
<dbReference type="KEGG" id="gog:C1280_25090"/>
<dbReference type="InterPro" id="IPR027558">
    <property type="entry name" value="Pre_pil_HX9DG_C"/>
</dbReference>
<reference evidence="2 3" key="1">
    <citation type="submission" date="2018-01" db="EMBL/GenBank/DDBJ databases">
        <title>G. obscuriglobus.</title>
        <authorList>
            <person name="Franke J."/>
            <person name="Blomberg W."/>
            <person name="Selmecki A."/>
        </authorList>
    </citation>
    <scope>NUCLEOTIDE SEQUENCE [LARGE SCALE GENOMIC DNA]</scope>
    <source>
        <strain evidence="2 3">DSM 5831</strain>
    </source>
</reference>
<dbReference type="AlphaFoldDB" id="A0A2Z3H8U2"/>
<dbReference type="Pfam" id="PF07963">
    <property type="entry name" value="N_methyl"/>
    <property type="match status" value="1"/>
</dbReference>
<dbReference type="NCBIfam" id="TIGR04294">
    <property type="entry name" value="pre_pil_HX9DG"/>
    <property type="match status" value="1"/>
</dbReference>
<dbReference type="PANTHER" id="PTHR30093">
    <property type="entry name" value="GENERAL SECRETION PATHWAY PROTEIN G"/>
    <property type="match status" value="1"/>
</dbReference>
<accession>A0A2Z3H8U2</accession>
<proteinExistence type="predicted"/>
<sequence>MRSHRPRRGFTLIELLVVIAIIAILIGLLLPAVQKVRAAAARLQCANNLKQIGLAVHNYHDAEKGLPYLVFNNTSSVSPKHAWTAYLLPYLEQGAVASSYSWNVDFSDPANQAAANASIPVFVCPATPRSKAKVDLVPGFATATNPAVTGSPSDYVGFWRFWDPIAFPTTPWRDTVGALDGYDNTQRKLTQITDGTSNTAIIGESAGRPDKWVRGKLDGALPVQHGLGGAWVGWEATSVKSFDSTGQTNHGPCIINCSNNGGLYGFHTGGINVLFADGSVHFLRDGADKLVVYALVSYNLGEVLSNSDF</sequence>
<dbReference type="SUPFAM" id="SSF54523">
    <property type="entry name" value="Pili subunits"/>
    <property type="match status" value="1"/>
</dbReference>
<evidence type="ECO:0000313" key="3">
    <source>
        <dbReference type="Proteomes" id="UP000245802"/>
    </source>
</evidence>
<dbReference type="NCBIfam" id="TIGR02532">
    <property type="entry name" value="IV_pilin_GFxxxE"/>
    <property type="match status" value="1"/>
</dbReference>
<dbReference type="InterPro" id="IPR012902">
    <property type="entry name" value="N_methyl_site"/>
</dbReference>
<keyword evidence="3" id="KW-1185">Reference proteome</keyword>
<dbReference type="Pfam" id="PF07596">
    <property type="entry name" value="SBP_bac_10"/>
    <property type="match status" value="1"/>
</dbReference>
<dbReference type="InterPro" id="IPR011453">
    <property type="entry name" value="DUF1559"/>
</dbReference>
<name>A0A2Z3H8U2_9BACT</name>
<dbReference type="RefSeq" id="WP_010034610.1">
    <property type="nucleotide sequence ID" value="NZ_CP025958.1"/>
</dbReference>
<dbReference type="EMBL" id="CP025958">
    <property type="protein sequence ID" value="AWM39957.1"/>
    <property type="molecule type" value="Genomic_DNA"/>
</dbReference>
<organism evidence="2 3">
    <name type="scientific">Gemmata obscuriglobus</name>
    <dbReference type="NCBI Taxonomy" id="114"/>
    <lineage>
        <taxon>Bacteria</taxon>
        <taxon>Pseudomonadati</taxon>
        <taxon>Planctomycetota</taxon>
        <taxon>Planctomycetia</taxon>
        <taxon>Gemmatales</taxon>
        <taxon>Gemmataceae</taxon>
        <taxon>Gemmata</taxon>
    </lineage>
</organism>
<dbReference type="OrthoDB" id="289947at2"/>
<evidence type="ECO:0000259" key="1">
    <source>
        <dbReference type="Pfam" id="PF07596"/>
    </source>
</evidence>